<gene>
    <name evidence="5" type="ORF">A3G33_02160</name>
</gene>
<dbReference type="PANTHER" id="PTHR30146">
    <property type="entry name" value="LACI-RELATED TRANSCRIPTIONAL REPRESSOR"/>
    <property type="match status" value="1"/>
</dbReference>
<dbReference type="GO" id="GO:0003700">
    <property type="term" value="F:DNA-binding transcription factor activity"/>
    <property type="evidence" value="ECO:0007669"/>
    <property type="project" value="TreeGrafter"/>
</dbReference>
<keyword evidence="2" id="KW-0238">DNA-binding</keyword>
<comment type="caution">
    <text evidence="5">The sequence shown here is derived from an EMBL/GenBank/DDBJ whole genome shotgun (WGS) entry which is preliminary data.</text>
</comment>
<name>A0A1G1KTA5_9BACT</name>
<dbReference type="EMBL" id="MHFR01000053">
    <property type="protein sequence ID" value="OGW96140.1"/>
    <property type="molecule type" value="Genomic_DNA"/>
</dbReference>
<evidence type="ECO:0000313" key="5">
    <source>
        <dbReference type="EMBL" id="OGW96140.1"/>
    </source>
</evidence>
<dbReference type="SUPFAM" id="SSF53822">
    <property type="entry name" value="Periplasmic binding protein-like I"/>
    <property type="match status" value="1"/>
</dbReference>
<accession>A0A1G1KTA5</accession>
<dbReference type="PANTHER" id="PTHR30146:SF109">
    <property type="entry name" value="HTH-TYPE TRANSCRIPTIONAL REGULATOR GALS"/>
    <property type="match status" value="1"/>
</dbReference>
<evidence type="ECO:0000256" key="1">
    <source>
        <dbReference type="ARBA" id="ARBA00023015"/>
    </source>
</evidence>
<evidence type="ECO:0000256" key="3">
    <source>
        <dbReference type="ARBA" id="ARBA00023163"/>
    </source>
</evidence>
<dbReference type="Proteomes" id="UP000178187">
    <property type="component" value="Unassembled WGS sequence"/>
</dbReference>
<dbReference type="Gene3D" id="3.40.50.2300">
    <property type="match status" value="2"/>
</dbReference>
<reference evidence="5 6" key="1">
    <citation type="journal article" date="2016" name="Nat. Commun.">
        <title>Thousands of microbial genomes shed light on interconnected biogeochemical processes in an aquifer system.</title>
        <authorList>
            <person name="Anantharaman K."/>
            <person name="Brown C.T."/>
            <person name="Hug L.A."/>
            <person name="Sharon I."/>
            <person name="Castelle C.J."/>
            <person name="Probst A.J."/>
            <person name="Thomas B.C."/>
            <person name="Singh A."/>
            <person name="Wilkins M.J."/>
            <person name="Karaoz U."/>
            <person name="Brodie E.L."/>
            <person name="Williams K.H."/>
            <person name="Hubbard S.S."/>
            <person name="Banfield J.F."/>
        </authorList>
    </citation>
    <scope>NUCLEOTIDE SEQUENCE [LARGE SCALE GENOMIC DNA]</scope>
</reference>
<protein>
    <recommendedName>
        <fullName evidence="4">Transcriptional regulator LacI/GalR-like sensor domain-containing protein</fullName>
    </recommendedName>
</protein>
<dbReference type="InterPro" id="IPR046335">
    <property type="entry name" value="LacI/GalR-like_sensor"/>
</dbReference>
<evidence type="ECO:0000259" key="4">
    <source>
        <dbReference type="Pfam" id="PF13377"/>
    </source>
</evidence>
<evidence type="ECO:0000313" key="6">
    <source>
        <dbReference type="Proteomes" id="UP000178187"/>
    </source>
</evidence>
<sequence length="304" mass="34946">MNKIKPDFLISFEKSGLTVTHSSMKKRSLGLVTSFTPEIFRCEYFTRIISGIIDALRNSDFDLRFIMVSEKEPPNPKTVLEDHSIEGLMFLTWTIHAEFLKATKQIQANIPIVLINDFTPDIQSHMVYCNNEEGTRKALQFLIGRGYRKIGMLQAPDSDSRDAQMRYKIYREMLTTAGLEFNPDYFRKCDYYFEEDGYLKMLDLIHHSPALPRAMFCFNDDIAIGVLRALREEKISCPEQVAIMGYDGLERGKYVVPALTTVRQPLELMGREMVKILIDTTEGNLKTPIHKEFHPDVVVRSSVA</sequence>
<keyword evidence="1" id="KW-0805">Transcription regulation</keyword>
<keyword evidence="3" id="KW-0804">Transcription</keyword>
<dbReference type="InterPro" id="IPR028082">
    <property type="entry name" value="Peripla_BP_I"/>
</dbReference>
<feature type="domain" description="Transcriptional regulator LacI/GalR-like sensor" evidence="4">
    <location>
        <begin position="140"/>
        <end position="303"/>
    </location>
</feature>
<proteinExistence type="predicted"/>
<dbReference type="CDD" id="cd06267">
    <property type="entry name" value="PBP1_LacI_sugar_binding-like"/>
    <property type="match status" value="1"/>
</dbReference>
<dbReference type="Pfam" id="PF13377">
    <property type="entry name" value="Peripla_BP_3"/>
    <property type="match status" value="1"/>
</dbReference>
<dbReference type="AlphaFoldDB" id="A0A1G1KTA5"/>
<dbReference type="GO" id="GO:0000976">
    <property type="term" value="F:transcription cis-regulatory region binding"/>
    <property type="evidence" value="ECO:0007669"/>
    <property type="project" value="TreeGrafter"/>
</dbReference>
<organism evidence="5 6">
    <name type="scientific">Candidatus Danuiimicrobium aquiferis</name>
    <dbReference type="NCBI Taxonomy" id="1801832"/>
    <lineage>
        <taxon>Bacteria</taxon>
        <taxon>Pseudomonadati</taxon>
        <taxon>Candidatus Omnitrophota</taxon>
        <taxon>Candidatus Danuiimicrobium</taxon>
    </lineage>
</organism>
<evidence type="ECO:0000256" key="2">
    <source>
        <dbReference type="ARBA" id="ARBA00023125"/>
    </source>
</evidence>